<dbReference type="CDD" id="cd11285">
    <property type="entry name" value="ADF_Twf-N_like"/>
    <property type="match status" value="1"/>
</dbReference>
<comment type="subcellular location">
    <subcellularLocation>
        <location evidence="2">Cytoplasm</location>
        <location evidence="2">Cell cortex</location>
    </subcellularLocation>
    <subcellularLocation>
        <location evidence="1">Cytoplasm</location>
        <location evidence="1">Cytoskeleton</location>
    </subcellularLocation>
</comment>
<dbReference type="InterPro" id="IPR029006">
    <property type="entry name" value="ADF-H/Gelsolin-like_dom_sf"/>
</dbReference>
<evidence type="ECO:0000256" key="7">
    <source>
        <dbReference type="ARBA" id="ARBA00023212"/>
    </source>
</evidence>
<proteinExistence type="inferred from homology"/>
<comment type="subunit">
    <text evidence="8">Interacts with G-actin; ADP-actin form.</text>
</comment>
<comment type="caution">
    <text evidence="12">The sequence shown here is derived from an EMBL/GenBank/DDBJ whole genome shotgun (WGS) entry which is preliminary data.</text>
</comment>
<dbReference type="PANTHER" id="PTHR13759:SF1">
    <property type="entry name" value="TWINFILIN"/>
    <property type="match status" value="1"/>
</dbReference>
<dbReference type="Proteomes" id="UP000549394">
    <property type="component" value="Unassembled WGS sequence"/>
</dbReference>
<dbReference type="OrthoDB" id="10006997at2759"/>
<evidence type="ECO:0000256" key="10">
    <source>
        <dbReference type="ARBA" id="ARBA00069496"/>
    </source>
</evidence>
<accession>A0A7I8V6N5</accession>
<keyword evidence="4" id="KW-0963">Cytoplasm</keyword>
<evidence type="ECO:0000313" key="12">
    <source>
        <dbReference type="EMBL" id="CAD5111925.1"/>
    </source>
</evidence>
<protein>
    <recommendedName>
        <fullName evidence="10">Twinfilin</fullName>
    </recommendedName>
</protein>
<dbReference type="PROSITE" id="PS51263">
    <property type="entry name" value="ADF_H"/>
    <property type="match status" value="2"/>
</dbReference>
<comment type="function">
    <text evidence="9">Actin-binding protein involved in motile and morphological processes. Inhibits actin polymerization, likely by sequestering G-actin.</text>
</comment>
<dbReference type="GO" id="GO:0030016">
    <property type="term" value="C:myofibril"/>
    <property type="evidence" value="ECO:0007669"/>
    <property type="project" value="TreeGrafter"/>
</dbReference>
<dbReference type="GO" id="GO:0003785">
    <property type="term" value="F:actin monomer binding"/>
    <property type="evidence" value="ECO:0007669"/>
    <property type="project" value="TreeGrafter"/>
</dbReference>
<evidence type="ECO:0000256" key="5">
    <source>
        <dbReference type="ARBA" id="ARBA00022737"/>
    </source>
</evidence>
<dbReference type="GO" id="GO:0005938">
    <property type="term" value="C:cell cortex"/>
    <property type="evidence" value="ECO:0007669"/>
    <property type="project" value="UniProtKB-SubCell"/>
</dbReference>
<gene>
    <name evidence="12" type="ORF">DGYR_LOCUS1149</name>
</gene>
<dbReference type="GO" id="GO:0051015">
    <property type="term" value="F:actin filament binding"/>
    <property type="evidence" value="ECO:0007669"/>
    <property type="project" value="TreeGrafter"/>
</dbReference>
<dbReference type="FunFam" id="3.40.20.10:FF:000007">
    <property type="entry name" value="Twinfilin-1 isoform 1"/>
    <property type="match status" value="1"/>
</dbReference>
<dbReference type="GO" id="GO:0010591">
    <property type="term" value="P:regulation of lamellipodium assembly"/>
    <property type="evidence" value="ECO:0007669"/>
    <property type="project" value="TreeGrafter"/>
</dbReference>
<keyword evidence="13" id="KW-1185">Reference proteome</keyword>
<dbReference type="InterPro" id="IPR028458">
    <property type="entry name" value="Twinfilin"/>
</dbReference>
<evidence type="ECO:0000256" key="2">
    <source>
        <dbReference type="ARBA" id="ARBA00004544"/>
    </source>
</evidence>
<dbReference type="AlphaFoldDB" id="A0A7I8V6N5"/>
<dbReference type="Pfam" id="PF00241">
    <property type="entry name" value="Cofilin_ADF"/>
    <property type="match status" value="2"/>
</dbReference>
<feature type="domain" description="ADF-H" evidence="11">
    <location>
        <begin position="179"/>
        <end position="315"/>
    </location>
</feature>
<evidence type="ECO:0000256" key="3">
    <source>
        <dbReference type="ARBA" id="ARBA00009557"/>
    </source>
</evidence>
<keyword evidence="5" id="KW-0677">Repeat</keyword>
<sequence>MSHQTGIIASDSLRSFFAQSKDGRIRLIKVSINSEREQLELEHNEPASGTWDEDYDKYILPLLEDKQPCYILYRMDTRDNDTYTWLFIAYSPDNSPVRQKMLYAATRATVKKEFGASQIKDELFGTHTEDVCLQGYKRHTISQDAAPPLTAAEEELAEIKKTEVQANVHVDSKHQTLAGVAFPISQSAFTALDKLKHKEITYVQLSLDIKRETIELEHSETIDIDEIRSRTPSDSPRYHILLFKHTHEGDYLEQFVFIYSMPGYKCSIKERMLYSSCKAPFIDNIEESLGMEIIKKIEVDAAEEITKDFIYDEVHPKKNIVKQKFAKPKGPAGRAPRNIKKE</sequence>
<reference evidence="12 13" key="1">
    <citation type="submission" date="2020-08" db="EMBL/GenBank/DDBJ databases">
        <authorList>
            <person name="Hejnol A."/>
        </authorList>
    </citation>
    <scope>NUCLEOTIDE SEQUENCE [LARGE SCALE GENOMIC DNA]</scope>
</reference>
<evidence type="ECO:0000313" key="13">
    <source>
        <dbReference type="Proteomes" id="UP000549394"/>
    </source>
</evidence>
<dbReference type="FunFam" id="3.40.20.10:FF:000042">
    <property type="entry name" value="Actin depolymerizing protein"/>
    <property type="match status" value="1"/>
</dbReference>
<feature type="domain" description="ADF-H" evidence="11">
    <location>
        <begin position="5"/>
        <end position="141"/>
    </location>
</feature>
<dbReference type="GO" id="GO:0010976">
    <property type="term" value="P:positive regulation of neuron projection development"/>
    <property type="evidence" value="ECO:0007669"/>
    <property type="project" value="TreeGrafter"/>
</dbReference>
<dbReference type="SMART" id="SM00102">
    <property type="entry name" value="ADF"/>
    <property type="match status" value="2"/>
</dbReference>
<dbReference type="InterPro" id="IPR002108">
    <property type="entry name" value="ADF-H"/>
</dbReference>
<evidence type="ECO:0000256" key="4">
    <source>
        <dbReference type="ARBA" id="ARBA00022490"/>
    </source>
</evidence>
<dbReference type="PANTHER" id="PTHR13759">
    <property type="entry name" value="TWINFILIN"/>
    <property type="match status" value="1"/>
</dbReference>
<organism evidence="12 13">
    <name type="scientific">Dimorphilus gyrociliatus</name>
    <dbReference type="NCBI Taxonomy" id="2664684"/>
    <lineage>
        <taxon>Eukaryota</taxon>
        <taxon>Metazoa</taxon>
        <taxon>Spiralia</taxon>
        <taxon>Lophotrochozoa</taxon>
        <taxon>Annelida</taxon>
        <taxon>Polychaeta</taxon>
        <taxon>Polychaeta incertae sedis</taxon>
        <taxon>Dinophilidae</taxon>
        <taxon>Dimorphilus</taxon>
    </lineage>
</organism>
<evidence type="ECO:0000259" key="11">
    <source>
        <dbReference type="PROSITE" id="PS51263"/>
    </source>
</evidence>
<dbReference type="Gene3D" id="3.40.20.10">
    <property type="entry name" value="Severin"/>
    <property type="match status" value="2"/>
</dbReference>
<evidence type="ECO:0000256" key="6">
    <source>
        <dbReference type="ARBA" id="ARBA00023203"/>
    </source>
</evidence>
<dbReference type="CDD" id="cd11284">
    <property type="entry name" value="ADF_Twf-C_like"/>
    <property type="match status" value="1"/>
</dbReference>
<dbReference type="EMBL" id="CAJFCJ010000002">
    <property type="protein sequence ID" value="CAD5111925.1"/>
    <property type="molecule type" value="Genomic_DNA"/>
</dbReference>
<name>A0A7I8V6N5_9ANNE</name>
<dbReference type="GO" id="GO:0030042">
    <property type="term" value="P:actin filament depolymerization"/>
    <property type="evidence" value="ECO:0007669"/>
    <property type="project" value="TreeGrafter"/>
</dbReference>
<keyword evidence="7" id="KW-0206">Cytoskeleton</keyword>
<comment type="similarity">
    <text evidence="3">Belongs to the actin-binding proteins ADF family. Twinfilin subfamily.</text>
</comment>
<dbReference type="GO" id="GO:0005884">
    <property type="term" value="C:actin filament"/>
    <property type="evidence" value="ECO:0007669"/>
    <property type="project" value="TreeGrafter"/>
</dbReference>
<evidence type="ECO:0000256" key="1">
    <source>
        <dbReference type="ARBA" id="ARBA00004245"/>
    </source>
</evidence>
<evidence type="ECO:0000256" key="8">
    <source>
        <dbReference type="ARBA" id="ARBA00038532"/>
    </source>
</evidence>
<keyword evidence="6" id="KW-0009">Actin-binding</keyword>
<evidence type="ECO:0000256" key="9">
    <source>
        <dbReference type="ARBA" id="ARBA00056419"/>
    </source>
</evidence>
<dbReference type="SUPFAM" id="SSF55753">
    <property type="entry name" value="Actin depolymerizing proteins"/>
    <property type="match status" value="2"/>
</dbReference>
<dbReference type="GO" id="GO:0051016">
    <property type="term" value="P:barbed-end actin filament capping"/>
    <property type="evidence" value="ECO:0007669"/>
    <property type="project" value="TreeGrafter"/>
</dbReference>